<gene>
    <name evidence="2" type="ORF">ASZ90_006957</name>
</gene>
<evidence type="ECO:0000256" key="1">
    <source>
        <dbReference type="SAM" id="Phobius"/>
    </source>
</evidence>
<protein>
    <submittedName>
        <fullName evidence="2">Uncharacterized protein</fullName>
    </submittedName>
</protein>
<proteinExistence type="predicted"/>
<accession>A0A0W8FQW8</accession>
<dbReference type="AlphaFoldDB" id="A0A0W8FQW8"/>
<reference evidence="2" key="1">
    <citation type="journal article" date="2015" name="Proc. Natl. Acad. Sci. U.S.A.">
        <title>Networks of energetic and metabolic interactions define dynamics in microbial communities.</title>
        <authorList>
            <person name="Embree M."/>
            <person name="Liu J.K."/>
            <person name="Al-Bassam M.M."/>
            <person name="Zengler K."/>
        </authorList>
    </citation>
    <scope>NUCLEOTIDE SEQUENCE</scope>
</reference>
<evidence type="ECO:0000313" key="2">
    <source>
        <dbReference type="EMBL" id="KUG23296.1"/>
    </source>
</evidence>
<organism evidence="2">
    <name type="scientific">hydrocarbon metagenome</name>
    <dbReference type="NCBI Taxonomy" id="938273"/>
    <lineage>
        <taxon>unclassified sequences</taxon>
        <taxon>metagenomes</taxon>
        <taxon>ecological metagenomes</taxon>
    </lineage>
</organism>
<comment type="caution">
    <text evidence="2">The sequence shown here is derived from an EMBL/GenBank/DDBJ whole genome shotgun (WGS) entry which is preliminary data.</text>
</comment>
<dbReference type="EMBL" id="LNQE01000914">
    <property type="protein sequence ID" value="KUG23296.1"/>
    <property type="molecule type" value="Genomic_DNA"/>
</dbReference>
<sequence length="55" mass="6090">MHLYFLADLQRATPALVALSGLATNTKWFLAFLGVAVVSILIGVWIIKTFITQKK</sequence>
<feature type="transmembrane region" description="Helical" evidence="1">
    <location>
        <begin position="28"/>
        <end position="47"/>
    </location>
</feature>
<keyword evidence="1" id="KW-0472">Membrane</keyword>
<keyword evidence="1" id="KW-0812">Transmembrane</keyword>
<keyword evidence="1" id="KW-1133">Transmembrane helix</keyword>
<name>A0A0W8FQW8_9ZZZZ</name>